<dbReference type="AlphaFoldDB" id="A0A2S6N6P1"/>
<keyword evidence="8" id="KW-1185">Reference proteome</keyword>
<dbReference type="PANTHER" id="PTHR34001">
    <property type="entry name" value="BLL7405 PROTEIN"/>
    <property type="match status" value="1"/>
</dbReference>
<gene>
    <name evidence="7" type="ORF">CCR94_13260</name>
</gene>
<dbReference type="Proteomes" id="UP000239089">
    <property type="component" value="Unassembled WGS sequence"/>
</dbReference>
<dbReference type="OrthoDB" id="9815357at2"/>
<dbReference type="RefSeq" id="WP_104508326.1">
    <property type="nucleotide sequence ID" value="NZ_JACIGC010000004.1"/>
</dbReference>
<dbReference type="Pfam" id="PF13505">
    <property type="entry name" value="OMP_b-brl"/>
    <property type="match status" value="1"/>
</dbReference>
<sequence length="216" mass="22583">MSRFPLFPLVFAALTGSALAGDLPSAKSAPAAPEPAFTWTGFYLGFEGGVDWLDTKAYAPRATYTFDRDPGLAGALGGYNYVLPNNLLLGVEANGGAILGARQAKSYGTADSSYYADIRGRLGYIAAPNVLVFAAGGVAFGDVSNRTVGSDRVGYTVGAGVDWAFVKEFVARAEYRYTDLGKSSGVLGVPFAQTSNALLVGLIYKFGSDSLPFLGK</sequence>
<dbReference type="SUPFAM" id="SSF56925">
    <property type="entry name" value="OMPA-like"/>
    <property type="match status" value="1"/>
</dbReference>
<feature type="domain" description="Outer membrane protein beta-barrel" evidence="6">
    <location>
        <begin position="29"/>
        <end position="206"/>
    </location>
</feature>
<dbReference type="InterPro" id="IPR011250">
    <property type="entry name" value="OMP/PagP_B-barrel"/>
</dbReference>
<dbReference type="Gene3D" id="2.40.160.20">
    <property type="match status" value="1"/>
</dbReference>
<keyword evidence="3" id="KW-0472">Membrane</keyword>
<dbReference type="GO" id="GO:0009279">
    <property type="term" value="C:cell outer membrane"/>
    <property type="evidence" value="ECO:0007669"/>
    <property type="project" value="UniProtKB-SubCell"/>
</dbReference>
<name>A0A2S6N6P1_9HYPH</name>
<evidence type="ECO:0000313" key="7">
    <source>
        <dbReference type="EMBL" id="PPQ30282.1"/>
    </source>
</evidence>
<evidence type="ECO:0000256" key="3">
    <source>
        <dbReference type="ARBA" id="ARBA00023136"/>
    </source>
</evidence>
<keyword evidence="2" id="KW-0732">Signal</keyword>
<evidence type="ECO:0000256" key="1">
    <source>
        <dbReference type="ARBA" id="ARBA00004442"/>
    </source>
</evidence>
<evidence type="ECO:0000256" key="4">
    <source>
        <dbReference type="ARBA" id="ARBA00023237"/>
    </source>
</evidence>
<evidence type="ECO:0000256" key="5">
    <source>
        <dbReference type="ARBA" id="ARBA00038306"/>
    </source>
</evidence>
<proteinExistence type="inferred from homology"/>
<dbReference type="EMBL" id="NHSJ01000082">
    <property type="protein sequence ID" value="PPQ30282.1"/>
    <property type="molecule type" value="Genomic_DNA"/>
</dbReference>
<evidence type="ECO:0000313" key="8">
    <source>
        <dbReference type="Proteomes" id="UP000239089"/>
    </source>
</evidence>
<dbReference type="InterPro" id="IPR027385">
    <property type="entry name" value="Beta-barrel_OMP"/>
</dbReference>
<comment type="subcellular location">
    <subcellularLocation>
        <location evidence="1">Cell outer membrane</location>
    </subcellularLocation>
</comment>
<comment type="similarity">
    <text evidence="5">Belongs to the Omp25/RopB family.</text>
</comment>
<keyword evidence="4" id="KW-0998">Cell outer membrane</keyword>
<comment type="caution">
    <text evidence="7">The sequence shown here is derived from an EMBL/GenBank/DDBJ whole genome shotgun (WGS) entry which is preliminary data.</text>
</comment>
<organism evidence="7 8">
    <name type="scientific">Rhodoblastus sphagnicola</name>
    <dbReference type="NCBI Taxonomy" id="333368"/>
    <lineage>
        <taxon>Bacteria</taxon>
        <taxon>Pseudomonadati</taxon>
        <taxon>Pseudomonadota</taxon>
        <taxon>Alphaproteobacteria</taxon>
        <taxon>Hyphomicrobiales</taxon>
        <taxon>Rhodoblastaceae</taxon>
        <taxon>Rhodoblastus</taxon>
    </lineage>
</organism>
<dbReference type="PANTHER" id="PTHR34001:SF3">
    <property type="entry name" value="BLL7405 PROTEIN"/>
    <property type="match status" value="1"/>
</dbReference>
<evidence type="ECO:0000256" key="2">
    <source>
        <dbReference type="ARBA" id="ARBA00022729"/>
    </source>
</evidence>
<dbReference type="InterPro" id="IPR051692">
    <property type="entry name" value="OMP-like"/>
</dbReference>
<protein>
    <recommendedName>
        <fullName evidence="6">Outer membrane protein beta-barrel domain-containing protein</fullName>
    </recommendedName>
</protein>
<reference evidence="7 8" key="1">
    <citation type="journal article" date="2018" name="Arch. Microbiol.">
        <title>New insights into the metabolic potential of the phototrophic purple bacterium Rhodopila globiformis DSM 161(T) from its draft genome sequence and evidence for a vanadium-dependent nitrogenase.</title>
        <authorList>
            <person name="Imhoff J.F."/>
            <person name="Rahn T."/>
            <person name="Kunzel S."/>
            <person name="Neulinger S.C."/>
        </authorList>
    </citation>
    <scope>NUCLEOTIDE SEQUENCE [LARGE SCALE GENOMIC DNA]</scope>
    <source>
        <strain evidence="7 8">DSM 16996</strain>
    </source>
</reference>
<accession>A0A2S6N6P1</accession>
<evidence type="ECO:0000259" key="6">
    <source>
        <dbReference type="Pfam" id="PF13505"/>
    </source>
</evidence>